<dbReference type="RefSeq" id="WP_213600401.1">
    <property type="nucleotide sequence ID" value="NZ_JAUCBM010000018.1"/>
</dbReference>
<dbReference type="Pfam" id="PF18821">
    <property type="entry name" value="LPD7"/>
    <property type="match status" value="1"/>
</dbReference>
<evidence type="ECO:0000259" key="3">
    <source>
        <dbReference type="Pfam" id="PF18821"/>
    </source>
</evidence>
<sequence>MEPFIGAFTEQWERRKAAEAHARQRQLMVLIALDEEERRRKGGGGGGGSAGSRRPKQAKISFKSQAAFPRPSKPVVFDRPQTVRMEGLASGSQPAVVKMASFGGGSRLGAMLNYVSRSGDLKLENHLGQQVSGQEDLREIRSDWQSLMSNRTESRDVAGFSIEISGQSENHNTDELALSVLKAGLGDRHFVYSVSANRNGGINVSGVAVLRNSQGERLSADAKANMIVADRLRTISADQGLRVSFRFRGYGNGVEYGSYKVRELVAHSGDAVKNENGRIIRTHDEAGDLVQKNWRQDMHSRKGRDVMHVIMSARPGTDINAFQSSVRDFLSQQFGGHKYVFAVHDEVSDTKEASAGGKRPHVHAHAIITMKSEAGIKLQTTPETFRQWREVMAEKARDNGIRMEMNDRREFASAPAYSSKQVRPIYNNDNIARTEHEPVSASAAARYNNKRDNVSQIAQSARSRDYALNAAVNWQKVAMANANTQIATHATQYCAKIIDTILEVQTDQSGKVIAFNPNHSVAAGVAAVISLAQEATSMPNMNRQEFEAYEKVAEQNIHKVEQIIPEANRADYEEVIALARKTIDTERSLMIFNEQEAEREQSINIIKRSVESDFAEFFAQELDKNLGEQKHTLTQAEGVLGAPFPEMPAEATEDHTANKNGLINPEEDNKKRHGYPEEVEKHLYVREEKNGEQHRVFYDHKGEREMFVDNGERMRAKTFDAHAVRIMVETAAHRGWTSIDVTGSAEFRREAWVEAQAHGITAKGYKPTELDWQEVERREQAYLKNEISNSDREMSTRQVQSREAGHAGSAIDTRSVTEKGQEPTRAAAPTFKEGVEGKLLETGIKPYKDDPKNEKSPYVVMETGEGEKTIWGVGIPDALDRAGVKVGDKINLREDGIESVKKPIIKEVDGKKVRETIEVDRRAWKAEMLERPEAKIEQKTISEVGRGNIGSNSDHERANLDQLTVLKEAETVRTDPPAQHVNRAEDMGWNHDKDTEHER</sequence>
<organism evidence="4 5">
    <name type="scientific">Pseudochrobactrum kiredjianiae</name>
    <dbReference type="NCBI Taxonomy" id="386305"/>
    <lineage>
        <taxon>Bacteria</taxon>
        <taxon>Pseudomonadati</taxon>
        <taxon>Pseudomonadota</taxon>
        <taxon>Alphaproteobacteria</taxon>
        <taxon>Hyphomicrobiales</taxon>
        <taxon>Brucellaceae</taxon>
        <taxon>Pseudochrobactrum</taxon>
    </lineage>
</organism>
<feature type="region of interest" description="Disordered" evidence="1">
    <location>
        <begin position="652"/>
        <end position="672"/>
    </location>
</feature>
<comment type="caution">
    <text evidence="4">The sequence shown here is derived from an EMBL/GenBank/DDBJ whole genome shotgun (WGS) entry which is preliminary data.</text>
</comment>
<feature type="compositionally biased region" description="Basic and acidic residues" evidence="1">
    <location>
        <begin position="982"/>
        <end position="999"/>
    </location>
</feature>
<reference evidence="5" key="1">
    <citation type="journal article" date="2019" name="Int. J. Syst. Evol. Microbiol.">
        <title>The Global Catalogue of Microorganisms (GCM) 10K type strain sequencing project: providing services to taxonomists for standard genome sequencing and annotation.</title>
        <authorList>
            <consortium name="The Broad Institute Genomics Platform"/>
            <consortium name="The Broad Institute Genome Sequencing Center for Infectious Disease"/>
            <person name="Wu L."/>
            <person name="Ma J."/>
        </authorList>
    </citation>
    <scope>NUCLEOTIDE SEQUENCE [LARGE SCALE GENOMIC DNA]</scope>
    <source>
        <strain evidence="5">CCUG 49584</strain>
    </source>
</reference>
<accession>A0ABW3UZ47</accession>
<dbReference type="EMBL" id="JBHTMA010000001">
    <property type="protein sequence ID" value="MFD1225591.1"/>
    <property type="molecule type" value="Genomic_DNA"/>
</dbReference>
<feature type="domain" description="MobA/VirD2-like nuclease" evidence="2">
    <location>
        <begin position="294"/>
        <end position="400"/>
    </location>
</feature>
<feature type="region of interest" description="Disordered" evidence="1">
    <location>
        <begin position="787"/>
        <end position="830"/>
    </location>
</feature>
<protein>
    <submittedName>
        <fullName evidence="4">LPD7 domain-containing protein</fullName>
    </submittedName>
</protein>
<gene>
    <name evidence="4" type="ORF">ACFQ35_00105</name>
</gene>
<evidence type="ECO:0000313" key="4">
    <source>
        <dbReference type="EMBL" id="MFD1225591.1"/>
    </source>
</evidence>
<dbReference type="InterPro" id="IPR040677">
    <property type="entry name" value="LPD7"/>
</dbReference>
<evidence type="ECO:0000256" key="1">
    <source>
        <dbReference type="SAM" id="MobiDB-lite"/>
    </source>
</evidence>
<dbReference type="Pfam" id="PF03432">
    <property type="entry name" value="Relaxase"/>
    <property type="match status" value="1"/>
</dbReference>
<evidence type="ECO:0000259" key="2">
    <source>
        <dbReference type="Pfam" id="PF03432"/>
    </source>
</evidence>
<feature type="region of interest" description="Disordered" evidence="1">
    <location>
        <begin position="36"/>
        <end position="75"/>
    </location>
</feature>
<dbReference type="InterPro" id="IPR005094">
    <property type="entry name" value="Endonuclease_MobA/VirD2"/>
</dbReference>
<evidence type="ECO:0000313" key="5">
    <source>
        <dbReference type="Proteomes" id="UP001597263"/>
    </source>
</evidence>
<keyword evidence="5" id="KW-1185">Reference proteome</keyword>
<dbReference type="Proteomes" id="UP001597263">
    <property type="component" value="Unassembled WGS sequence"/>
</dbReference>
<feature type="domain" description="Large polyvalent protein-associated" evidence="3">
    <location>
        <begin position="689"/>
        <end position="777"/>
    </location>
</feature>
<proteinExistence type="predicted"/>
<feature type="region of interest" description="Disordered" evidence="1">
    <location>
        <begin position="965"/>
        <end position="999"/>
    </location>
</feature>
<name>A0ABW3UZ47_9HYPH</name>